<feature type="domain" description="Acyl-CoA oxidase/dehydrogenase middle" evidence="8">
    <location>
        <begin position="136"/>
        <end position="229"/>
    </location>
</feature>
<dbReference type="FunFam" id="2.40.110.10:FF:000011">
    <property type="entry name" value="Acyl-CoA dehydrogenase FadE34"/>
    <property type="match status" value="1"/>
</dbReference>
<feature type="domain" description="Acyl-CoA dehydrogenase/oxidase C-terminal" evidence="7">
    <location>
        <begin position="243"/>
        <end position="386"/>
    </location>
</feature>
<dbReference type="AlphaFoldDB" id="A0A1M6UXD0"/>
<dbReference type="SUPFAM" id="SSF56645">
    <property type="entry name" value="Acyl-CoA dehydrogenase NM domain-like"/>
    <property type="match status" value="1"/>
</dbReference>
<accession>A0A1M6UXD0</accession>
<dbReference type="Gene3D" id="2.40.110.10">
    <property type="entry name" value="Butyryl-CoA Dehydrogenase, subunit A, domain 2"/>
    <property type="match status" value="1"/>
</dbReference>
<organism evidence="10 11">
    <name type="scientific">Pseudonocardia thermophila</name>
    <dbReference type="NCBI Taxonomy" id="1848"/>
    <lineage>
        <taxon>Bacteria</taxon>
        <taxon>Bacillati</taxon>
        <taxon>Actinomycetota</taxon>
        <taxon>Actinomycetes</taxon>
        <taxon>Pseudonocardiales</taxon>
        <taxon>Pseudonocardiaceae</taxon>
        <taxon>Pseudonocardia</taxon>
    </lineage>
</organism>
<dbReference type="EMBL" id="FRAP01000011">
    <property type="protein sequence ID" value="SHK73696.1"/>
    <property type="molecule type" value="Genomic_DNA"/>
</dbReference>
<evidence type="ECO:0000256" key="5">
    <source>
        <dbReference type="ARBA" id="ARBA00023002"/>
    </source>
</evidence>
<evidence type="ECO:0000256" key="2">
    <source>
        <dbReference type="ARBA" id="ARBA00009347"/>
    </source>
</evidence>
<dbReference type="Pfam" id="PF02770">
    <property type="entry name" value="Acyl-CoA_dh_M"/>
    <property type="match status" value="1"/>
</dbReference>
<comment type="similarity">
    <text evidence="2 6">Belongs to the acyl-CoA dehydrogenase family.</text>
</comment>
<dbReference type="InterPro" id="IPR009100">
    <property type="entry name" value="AcylCoA_DH/oxidase_NM_dom_sf"/>
</dbReference>
<dbReference type="STRING" id="1848.SAMN05443637_11161"/>
<evidence type="ECO:0000256" key="1">
    <source>
        <dbReference type="ARBA" id="ARBA00001974"/>
    </source>
</evidence>
<evidence type="ECO:0000313" key="10">
    <source>
        <dbReference type="EMBL" id="SHK73696.1"/>
    </source>
</evidence>
<dbReference type="InterPro" id="IPR009075">
    <property type="entry name" value="AcylCo_DH/oxidase_C"/>
</dbReference>
<evidence type="ECO:0000313" key="11">
    <source>
        <dbReference type="Proteomes" id="UP000184363"/>
    </source>
</evidence>
<proteinExistence type="inferred from homology"/>
<dbReference type="InterPro" id="IPR052161">
    <property type="entry name" value="Mycobact_Acyl-CoA_DH"/>
</dbReference>
<evidence type="ECO:0000259" key="8">
    <source>
        <dbReference type="Pfam" id="PF02770"/>
    </source>
</evidence>
<evidence type="ECO:0000256" key="6">
    <source>
        <dbReference type="RuleBase" id="RU362125"/>
    </source>
</evidence>
<dbReference type="PANTHER" id="PTHR43292">
    <property type="entry name" value="ACYL-COA DEHYDROGENASE"/>
    <property type="match status" value="1"/>
</dbReference>
<evidence type="ECO:0000259" key="9">
    <source>
        <dbReference type="Pfam" id="PF02771"/>
    </source>
</evidence>
<evidence type="ECO:0000256" key="4">
    <source>
        <dbReference type="ARBA" id="ARBA00022827"/>
    </source>
</evidence>
<dbReference type="InterPro" id="IPR006091">
    <property type="entry name" value="Acyl-CoA_Oxase/DH_mid-dom"/>
</dbReference>
<keyword evidence="3 6" id="KW-0285">Flavoprotein</keyword>
<dbReference type="PANTHER" id="PTHR43292:SF3">
    <property type="entry name" value="ACYL-COA DEHYDROGENASE FADE29"/>
    <property type="match status" value="1"/>
</dbReference>
<sequence length="391" mass="42567">MSVVVSTQPVSLPPVDGSVAEFATAFREWLADNAAVLEPHRHPLPGTMAEVFAHEQRLRRLLWDAGWTRSGWPPECGGLGGDPLLRGVVLEELAAAGYSIPESCGLAEIIGPTILHFAPARHGELAAMLRGDELWCQGFSEPEAGSDLASLRTRATRDGDRWILNGQKIWTSRGHIARRILLLARTGTPESRHRGLSMFLVDLQTPGITVRPIPCADGREALSEVFFSDAAIPADALVGEVDGGWAVAMYLLQFERGNFAWQRQAWLRSRLVAALNEPDADADAAAEAVGEAYLNLLALRATSLDTLRRLVAGEQLGPAISVVKVLLSTTDKAVLDAARALMWPRLEIGDEPGTGVWRQEWWFSRMASVLGGTVEVQRDIIANRVLALPKE</sequence>
<dbReference type="GO" id="GO:0005886">
    <property type="term" value="C:plasma membrane"/>
    <property type="evidence" value="ECO:0007669"/>
    <property type="project" value="TreeGrafter"/>
</dbReference>
<dbReference type="SUPFAM" id="SSF47203">
    <property type="entry name" value="Acyl-CoA dehydrogenase C-terminal domain-like"/>
    <property type="match status" value="1"/>
</dbReference>
<name>A0A1M6UXD0_PSETH</name>
<evidence type="ECO:0000256" key="3">
    <source>
        <dbReference type="ARBA" id="ARBA00022630"/>
    </source>
</evidence>
<dbReference type="OrthoDB" id="3964153at2"/>
<keyword evidence="11" id="KW-1185">Reference proteome</keyword>
<comment type="cofactor">
    <cofactor evidence="1 6">
        <name>FAD</name>
        <dbReference type="ChEBI" id="CHEBI:57692"/>
    </cofactor>
</comment>
<reference evidence="10 11" key="1">
    <citation type="submission" date="2016-11" db="EMBL/GenBank/DDBJ databases">
        <authorList>
            <person name="Jaros S."/>
            <person name="Januszkiewicz K."/>
            <person name="Wedrychowicz H."/>
        </authorList>
    </citation>
    <scope>NUCLEOTIDE SEQUENCE [LARGE SCALE GENOMIC DNA]</scope>
    <source>
        <strain evidence="10 11">DSM 43832</strain>
    </source>
</reference>
<dbReference type="RefSeq" id="WP_159444913.1">
    <property type="nucleotide sequence ID" value="NZ_FRAP01000011.1"/>
</dbReference>
<dbReference type="Gene3D" id="1.20.140.10">
    <property type="entry name" value="Butyryl-CoA Dehydrogenase, subunit A, domain 3"/>
    <property type="match status" value="1"/>
</dbReference>
<gene>
    <name evidence="10" type="ORF">SAMN05443637_11161</name>
</gene>
<dbReference type="GO" id="GO:0016627">
    <property type="term" value="F:oxidoreductase activity, acting on the CH-CH group of donors"/>
    <property type="evidence" value="ECO:0007669"/>
    <property type="project" value="InterPro"/>
</dbReference>
<protein>
    <submittedName>
        <fullName evidence="10">Acyl-CoA dehydrogenase</fullName>
    </submittedName>
</protein>
<dbReference type="InterPro" id="IPR046373">
    <property type="entry name" value="Acyl-CoA_Oxase/DH_mid-dom_sf"/>
</dbReference>
<dbReference type="InterPro" id="IPR037069">
    <property type="entry name" value="AcylCoA_DH/ox_N_sf"/>
</dbReference>
<dbReference type="Proteomes" id="UP000184363">
    <property type="component" value="Unassembled WGS sequence"/>
</dbReference>
<dbReference type="GO" id="GO:0050660">
    <property type="term" value="F:flavin adenine dinucleotide binding"/>
    <property type="evidence" value="ECO:0007669"/>
    <property type="project" value="InterPro"/>
</dbReference>
<feature type="domain" description="Acyl-CoA dehydrogenase/oxidase N-terminal" evidence="9">
    <location>
        <begin position="50"/>
        <end position="118"/>
    </location>
</feature>
<evidence type="ECO:0000259" key="7">
    <source>
        <dbReference type="Pfam" id="PF00441"/>
    </source>
</evidence>
<dbReference type="Pfam" id="PF00441">
    <property type="entry name" value="Acyl-CoA_dh_1"/>
    <property type="match status" value="1"/>
</dbReference>
<dbReference type="InterPro" id="IPR013786">
    <property type="entry name" value="AcylCoA_DH/ox_N"/>
</dbReference>
<dbReference type="Gene3D" id="1.10.540.10">
    <property type="entry name" value="Acyl-CoA dehydrogenase/oxidase, N-terminal domain"/>
    <property type="match status" value="1"/>
</dbReference>
<dbReference type="InterPro" id="IPR036250">
    <property type="entry name" value="AcylCo_DH-like_C"/>
</dbReference>
<keyword evidence="4 6" id="KW-0274">FAD</keyword>
<dbReference type="Pfam" id="PF02771">
    <property type="entry name" value="Acyl-CoA_dh_N"/>
    <property type="match status" value="1"/>
</dbReference>
<keyword evidence="5 6" id="KW-0560">Oxidoreductase</keyword>